<feature type="region of interest" description="Disordered" evidence="1">
    <location>
        <begin position="1"/>
        <end position="25"/>
    </location>
</feature>
<name>A0A9D1GVB9_9ACTN</name>
<comment type="caution">
    <text evidence="2">The sequence shown here is derived from an EMBL/GenBank/DDBJ whole genome shotgun (WGS) entry which is preliminary data.</text>
</comment>
<dbReference type="EMBL" id="DVLP01000072">
    <property type="protein sequence ID" value="HIT74441.1"/>
    <property type="molecule type" value="Genomic_DNA"/>
</dbReference>
<protein>
    <submittedName>
        <fullName evidence="2">Uncharacterized protein</fullName>
    </submittedName>
</protein>
<proteinExistence type="predicted"/>
<gene>
    <name evidence="2" type="ORF">IAA98_02525</name>
</gene>
<evidence type="ECO:0000313" key="3">
    <source>
        <dbReference type="Proteomes" id="UP000886842"/>
    </source>
</evidence>
<evidence type="ECO:0000256" key="1">
    <source>
        <dbReference type="SAM" id="MobiDB-lite"/>
    </source>
</evidence>
<accession>A0A9D1GVB9</accession>
<sequence length="310" mass="33980">MSLFRRDRPTDPDGPADPHLPPLSAADADHLTDLARREFDAVGIQVEPDGQGALVAEHATYGLGNLAALAGGLPRRRWRKLVRAHVQTILDAEDDSSDDSEDGILYFKLRPLDHIDTPPRYAPEVLPGILLVSAVDHPTHVRELLSDDHLDEYGGWDEAYRTGLANLRELPDPEHTSMQGIRNDPATEVHLFATDDFFGASRIAILPELLGSIGIERPSHGVLIGIPNRHLLTVHVVSGDGLLAALRTMIKIGHAEHDGREGAITPEVFYRAADGETQQLTWTTDEQSVQLRVSGRFAEVLDELDLALGE</sequence>
<dbReference type="AlphaFoldDB" id="A0A9D1GVB9"/>
<reference evidence="2" key="2">
    <citation type="journal article" date="2021" name="PeerJ">
        <title>Extensive microbial diversity within the chicken gut microbiome revealed by metagenomics and culture.</title>
        <authorList>
            <person name="Gilroy R."/>
            <person name="Ravi A."/>
            <person name="Getino M."/>
            <person name="Pursley I."/>
            <person name="Horton D.L."/>
            <person name="Alikhan N.F."/>
            <person name="Baker D."/>
            <person name="Gharbi K."/>
            <person name="Hall N."/>
            <person name="Watson M."/>
            <person name="Adriaenssens E.M."/>
            <person name="Foster-Nyarko E."/>
            <person name="Jarju S."/>
            <person name="Secka A."/>
            <person name="Antonio M."/>
            <person name="Oren A."/>
            <person name="Chaudhuri R.R."/>
            <person name="La Ragione R."/>
            <person name="Hildebrand F."/>
            <person name="Pallen M.J."/>
        </authorList>
    </citation>
    <scope>NUCLEOTIDE SEQUENCE</scope>
    <source>
        <strain evidence="2">ChiGjej1B1-24693</strain>
    </source>
</reference>
<dbReference type="Proteomes" id="UP000886842">
    <property type="component" value="Unassembled WGS sequence"/>
</dbReference>
<organism evidence="2 3">
    <name type="scientific">Candidatus Avipropionibacterium avicola</name>
    <dbReference type="NCBI Taxonomy" id="2840701"/>
    <lineage>
        <taxon>Bacteria</taxon>
        <taxon>Bacillati</taxon>
        <taxon>Actinomycetota</taxon>
        <taxon>Actinomycetes</taxon>
        <taxon>Propionibacteriales</taxon>
        <taxon>Propionibacteriaceae</taxon>
        <taxon>Propionibacteriaceae incertae sedis</taxon>
        <taxon>Candidatus Avipropionibacterium</taxon>
    </lineage>
</organism>
<feature type="compositionally biased region" description="Basic and acidic residues" evidence="1">
    <location>
        <begin position="1"/>
        <end position="11"/>
    </location>
</feature>
<evidence type="ECO:0000313" key="2">
    <source>
        <dbReference type="EMBL" id="HIT74441.1"/>
    </source>
</evidence>
<reference evidence="2" key="1">
    <citation type="submission" date="2020-10" db="EMBL/GenBank/DDBJ databases">
        <authorList>
            <person name="Gilroy R."/>
        </authorList>
    </citation>
    <scope>NUCLEOTIDE SEQUENCE</scope>
    <source>
        <strain evidence="2">ChiGjej1B1-24693</strain>
    </source>
</reference>